<feature type="transmembrane region" description="Helical" evidence="7">
    <location>
        <begin position="255"/>
        <end position="278"/>
    </location>
</feature>
<feature type="transmembrane region" description="Helical" evidence="7">
    <location>
        <begin position="82"/>
        <end position="103"/>
    </location>
</feature>
<dbReference type="GO" id="GO:0016020">
    <property type="term" value="C:membrane"/>
    <property type="evidence" value="ECO:0007669"/>
    <property type="project" value="UniProtKB-SubCell"/>
</dbReference>
<keyword evidence="9" id="KW-1185">Reference proteome</keyword>
<keyword evidence="5 7" id="KW-1133">Transmembrane helix</keyword>
<feature type="transmembrane region" description="Helical" evidence="7">
    <location>
        <begin position="484"/>
        <end position="505"/>
    </location>
</feature>
<evidence type="ECO:0000256" key="3">
    <source>
        <dbReference type="ARBA" id="ARBA00022448"/>
    </source>
</evidence>
<evidence type="ECO:0000256" key="2">
    <source>
        <dbReference type="ARBA" id="ARBA00007015"/>
    </source>
</evidence>
<comment type="similarity">
    <text evidence="2">Belongs to the major facilitator superfamily. Folate-biopterin transporter (TC 2.A.71) family.</text>
</comment>
<feature type="transmembrane region" description="Helical" evidence="7">
    <location>
        <begin position="526"/>
        <end position="546"/>
    </location>
</feature>
<name>A0A8K1CI21_PYTOL</name>
<comment type="subcellular location">
    <subcellularLocation>
        <location evidence="1">Membrane</location>
        <topology evidence="1">Multi-pass membrane protein</topology>
    </subcellularLocation>
</comment>
<feature type="transmembrane region" description="Helical" evidence="7">
    <location>
        <begin position="307"/>
        <end position="325"/>
    </location>
</feature>
<evidence type="ECO:0000256" key="5">
    <source>
        <dbReference type="ARBA" id="ARBA00022989"/>
    </source>
</evidence>
<keyword evidence="4 7" id="KW-0812">Transmembrane</keyword>
<feature type="transmembrane region" description="Helical" evidence="7">
    <location>
        <begin position="150"/>
        <end position="168"/>
    </location>
</feature>
<evidence type="ECO:0000313" key="8">
    <source>
        <dbReference type="EMBL" id="TMW63969.1"/>
    </source>
</evidence>
<evidence type="ECO:0000256" key="1">
    <source>
        <dbReference type="ARBA" id="ARBA00004141"/>
    </source>
</evidence>
<keyword evidence="6 7" id="KW-0472">Membrane</keyword>
<keyword evidence="3" id="KW-0813">Transport</keyword>
<sequence>MTDKILHPKPLQLDYMLEHSPSKTRESGSTAVTYLNIQPQREDTTVHGRFVAGDAFFNYGAMGGLREGLPVVELISSSHCGLLVNAIVMGFASMFFQYVFQVLLLADYSSAQEAQSNAAKYLLQWPGAFSVFFGLLSDCFPLFGLRRKSYMILGWSMACIMFVAMVIVCHLTDPADVTRGYLLLIFSIFAAFGFQIAYISAFAMTIELAQREHLYQRGHLQSLYMVWYYVFATLAQVIAALILKRDDFGVTFTPTINMIEAAAILAGMCVVPIPFLLFGLQEDQIESQHVTFGRRVVELWQLLRWKVVYRVLFFLCVSLFLSAAYDSNVGTAMAFWSGITAKTSAWIKVSEFLARLVGVMLFKSFFVNYSWRRLAIIGLVTNVVAKTILGGPTIYGAVRNDWYMYIWTLISDIYLGIFDIFALVIPTEIADVGREGAVIGLVNSFTVLISIATYTLWASVSDAVGASVDIVAILVDLDETRQKVMITGVIYLVVNLLAVGAPFFVPNQKLDAQQLRAFGGYNKLGRVLIVSTFVVLLVYCLVANVLKIVNKE</sequence>
<accession>A0A8K1CI21</accession>
<evidence type="ECO:0000256" key="6">
    <source>
        <dbReference type="ARBA" id="ARBA00023136"/>
    </source>
</evidence>
<protein>
    <recommendedName>
        <fullName evidence="10">Transmembrane protein</fullName>
    </recommendedName>
</protein>
<feature type="transmembrane region" description="Helical" evidence="7">
    <location>
        <begin position="374"/>
        <end position="398"/>
    </location>
</feature>
<evidence type="ECO:0000256" key="7">
    <source>
        <dbReference type="SAM" id="Phobius"/>
    </source>
</evidence>
<dbReference type="InterPro" id="IPR036259">
    <property type="entry name" value="MFS_trans_sf"/>
</dbReference>
<dbReference type="SUPFAM" id="SSF103473">
    <property type="entry name" value="MFS general substrate transporter"/>
    <property type="match status" value="1"/>
</dbReference>
<gene>
    <name evidence="8" type="ORF">Poli38472_014674</name>
</gene>
<dbReference type="Pfam" id="PF03092">
    <property type="entry name" value="BT1"/>
    <property type="match status" value="1"/>
</dbReference>
<feature type="transmembrane region" description="Helical" evidence="7">
    <location>
        <begin position="404"/>
        <end position="425"/>
    </location>
</feature>
<dbReference type="OrthoDB" id="164313at2759"/>
<organism evidence="8 9">
    <name type="scientific">Pythium oligandrum</name>
    <name type="common">Mycoparasitic fungus</name>
    <dbReference type="NCBI Taxonomy" id="41045"/>
    <lineage>
        <taxon>Eukaryota</taxon>
        <taxon>Sar</taxon>
        <taxon>Stramenopiles</taxon>
        <taxon>Oomycota</taxon>
        <taxon>Peronosporomycetes</taxon>
        <taxon>Pythiales</taxon>
        <taxon>Pythiaceae</taxon>
        <taxon>Pythium</taxon>
    </lineage>
</organism>
<dbReference type="PANTHER" id="PTHR31585:SF5">
    <property type="entry name" value="RNA-BINDING S4 DOMAIN-CONTAINING PROTEIN"/>
    <property type="match status" value="1"/>
</dbReference>
<dbReference type="EMBL" id="SPLM01000042">
    <property type="protein sequence ID" value="TMW63969.1"/>
    <property type="molecule type" value="Genomic_DNA"/>
</dbReference>
<evidence type="ECO:0000256" key="4">
    <source>
        <dbReference type="ARBA" id="ARBA00022692"/>
    </source>
</evidence>
<dbReference type="AlphaFoldDB" id="A0A8K1CI21"/>
<proteinExistence type="inferred from homology"/>
<dbReference type="InterPro" id="IPR039309">
    <property type="entry name" value="BT1"/>
</dbReference>
<feature type="transmembrane region" description="Helical" evidence="7">
    <location>
        <begin position="123"/>
        <end position="143"/>
    </location>
</feature>
<evidence type="ECO:0008006" key="10">
    <source>
        <dbReference type="Google" id="ProtNLM"/>
    </source>
</evidence>
<dbReference type="Proteomes" id="UP000794436">
    <property type="component" value="Unassembled WGS sequence"/>
</dbReference>
<reference evidence="8" key="1">
    <citation type="submission" date="2019-03" db="EMBL/GenBank/DDBJ databases">
        <title>Long read genome sequence of the mycoparasitic Pythium oligandrum ATCC 38472 isolated from sugarbeet rhizosphere.</title>
        <authorList>
            <person name="Gaulin E."/>
        </authorList>
    </citation>
    <scope>NUCLEOTIDE SEQUENCE</scope>
    <source>
        <strain evidence="8">ATCC 38472_TT</strain>
    </source>
</reference>
<feature type="transmembrane region" description="Helical" evidence="7">
    <location>
        <begin position="180"/>
        <end position="203"/>
    </location>
</feature>
<comment type="caution">
    <text evidence="8">The sequence shown here is derived from an EMBL/GenBank/DDBJ whole genome shotgun (WGS) entry which is preliminary data.</text>
</comment>
<dbReference type="Gene3D" id="1.20.1250.20">
    <property type="entry name" value="MFS general substrate transporter like domains"/>
    <property type="match status" value="1"/>
</dbReference>
<dbReference type="PANTHER" id="PTHR31585">
    <property type="entry name" value="FOLATE-BIOPTERIN TRANSPORTER 1, CHLOROPLASTIC"/>
    <property type="match status" value="1"/>
</dbReference>
<feature type="transmembrane region" description="Helical" evidence="7">
    <location>
        <begin position="224"/>
        <end position="243"/>
    </location>
</feature>
<feature type="transmembrane region" description="Helical" evidence="7">
    <location>
        <begin position="437"/>
        <end position="457"/>
    </location>
</feature>
<evidence type="ECO:0000313" key="9">
    <source>
        <dbReference type="Proteomes" id="UP000794436"/>
    </source>
</evidence>